<organism evidence="1 2">
    <name type="scientific">Peronosclerospora sorghi</name>
    <dbReference type="NCBI Taxonomy" id="230839"/>
    <lineage>
        <taxon>Eukaryota</taxon>
        <taxon>Sar</taxon>
        <taxon>Stramenopiles</taxon>
        <taxon>Oomycota</taxon>
        <taxon>Peronosporomycetes</taxon>
        <taxon>Peronosporales</taxon>
        <taxon>Peronosporaceae</taxon>
        <taxon>Peronosclerospora</taxon>
    </lineage>
</organism>
<evidence type="ECO:0000313" key="1">
    <source>
        <dbReference type="EMBL" id="KAI9917516.1"/>
    </source>
</evidence>
<reference evidence="1 2" key="1">
    <citation type="journal article" date="2022" name="bioRxiv">
        <title>The genome of the oomycete Peronosclerospora sorghi, a cosmopolitan pathogen of maize and sorghum, is inflated with dispersed pseudogenes.</title>
        <authorList>
            <person name="Fletcher K."/>
            <person name="Martin F."/>
            <person name="Isakeit T."/>
            <person name="Cavanaugh K."/>
            <person name="Magill C."/>
            <person name="Michelmore R."/>
        </authorList>
    </citation>
    <scope>NUCLEOTIDE SEQUENCE [LARGE SCALE GENOMIC DNA]</scope>
    <source>
        <strain evidence="1">P6</strain>
    </source>
</reference>
<keyword evidence="2" id="KW-1185">Reference proteome</keyword>
<name>A0ACC0WGV0_9STRA</name>
<proteinExistence type="predicted"/>
<dbReference type="Proteomes" id="UP001163321">
    <property type="component" value="Chromosome 13"/>
</dbReference>
<evidence type="ECO:0000313" key="2">
    <source>
        <dbReference type="Proteomes" id="UP001163321"/>
    </source>
</evidence>
<comment type="caution">
    <text evidence="1">The sequence shown here is derived from an EMBL/GenBank/DDBJ whole genome shotgun (WGS) entry which is preliminary data.</text>
</comment>
<accession>A0ACC0WGV0</accession>
<dbReference type="EMBL" id="CM047592">
    <property type="protein sequence ID" value="KAI9917516.1"/>
    <property type="molecule type" value="Genomic_DNA"/>
</dbReference>
<protein>
    <submittedName>
        <fullName evidence="1">Uncharacterized protein</fullName>
    </submittedName>
</protein>
<sequence length="214" mass="24412">MRGQANPSHFGHTDVVHHRYDIKGSWIDRNAKVPSIGDKTACRYCNASYTFGRTKNQECGDGMNFNEPDIVLKDNDLMTKPPRISSMTRFTNSDFLCSQGIMDYILLMGIQSSEYFVDMSQLPIALRDLLFTQPSSVAGPSLYHFGIIDLLQQWYVRRMAVKTLSDKCVVKRIQEFQSLCVSRTPISLSAIGLVEIKEAFKPIVCKKCQEHKFW</sequence>
<gene>
    <name evidence="1" type="ORF">PsorP6_013031</name>
</gene>